<keyword evidence="9" id="KW-1185">Reference proteome</keyword>
<feature type="compositionally biased region" description="Polar residues" evidence="6">
    <location>
        <begin position="691"/>
        <end position="703"/>
    </location>
</feature>
<feature type="compositionally biased region" description="Basic and acidic residues" evidence="6">
    <location>
        <begin position="368"/>
        <end position="381"/>
    </location>
</feature>
<dbReference type="Gene3D" id="3.30.160.60">
    <property type="entry name" value="Classic Zinc Finger"/>
    <property type="match status" value="2"/>
</dbReference>
<feature type="compositionally biased region" description="Low complexity" evidence="6">
    <location>
        <begin position="507"/>
        <end position="520"/>
    </location>
</feature>
<feature type="compositionally biased region" description="Basic and acidic residues" evidence="6">
    <location>
        <begin position="260"/>
        <end position="269"/>
    </location>
</feature>
<feature type="compositionally biased region" description="Acidic residues" evidence="6">
    <location>
        <begin position="97"/>
        <end position="116"/>
    </location>
</feature>
<feature type="compositionally biased region" description="Pro residues" evidence="6">
    <location>
        <begin position="119"/>
        <end position="128"/>
    </location>
</feature>
<dbReference type="SMART" id="SM00355">
    <property type="entry name" value="ZnF_C2H2"/>
    <property type="match status" value="2"/>
</dbReference>
<feature type="compositionally biased region" description="Acidic residues" evidence="6">
    <location>
        <begin position="841"/>
        <end position="863"/>
    </location>
</feature>
<dbReference type="GO" id="GO:0031519">
    <property type="term" value="C:PcG protein complex"/>
    <property type="evidence" value="ECO:0007669"/>
    <property type="project" value="TreeGrafter"/>
</dbReference>
<feature type="compositionally biased region" description="Low complexity" evidence="6">
    <location>
        <begin position="713"/>
        <end position="724"/>
    </location>
</feature>
<evidence type="ECO:0000313" key="9">
    <source>
        <dbReference type="Proteomes" id="UP001050691"/>
    </source>
</evidence>
<dbReference type="PROSITE" id="PS50157">
    <property type="entry name" value="ZINC_FINGER_C2H2_2"/>
    <property type="match status" value="2"/>
</dbReference>
<evidence type="ECO:0000256" key="3">
    <source>
        <dbReference type="ARBA" id="ARBA00022771"/>
    </source>
</evidence>
<proteinExistence type="predicted"/>
<feature type="compositionally biased region" description="Basic and acidic residues" evidence="6">
    <location>
        <begin position="553"/>
        <end position="574"/>
    </location>
</feature>
<feature type="region of interest" description="Disordered" evidence="6">
    <location>
        <begin position="260"/>
        <end position="284"/>
    </location>
</feature>
<feature type="compositionally biased region" description="Polar residues" evidence="6">
    <location>
        <begin position="587"/>
        <end position="598"/>
    </location>
</feature>
<dbReference type="PANTHER" id="PTHR14003:SF20">
    <property type="entry name" value="FINGER DOMAIN PROTEIN, PUTATIVE (AFU_ORTHOLOGUE AFUA_4G10380)-RELATED"/>
    <property type="match status" value="1"/>
</dbReference>
<dbReference type="PANTHER" id="PTHR14003">
    <property type="entry name" value="TRANSCRIPTIONAL REPRESSOR PROTEIN YY"/>
    <property type="match status" value="1"/>
</dbReference>
<feature type="compositionally biased region" description="Basic residues" evidence="6">
    <location>
        <begin position="670"/>
        <end position="682"/>
    </location>
</feature>
<dbReference type="GO" id="GO:0008270">
    <property type="term" value="F:zinc ion binding"/>
    <property type="evidence" value="ECO:0007669"/>
    <property type="project" value="UniProtKB-KW"/>
</dbReference>
<gene>
    <name evidence="8" type="ORF">Clacol_007199</name>
</gene>
<dbReference type="AlphaFoldDB" id="A0AAV5AGU6"/>
<feature type="region of interest" description="Disordered" evidence="6">
    <location>
        <begin position="297"/>
        <end position="428"/>
    </location>
</feature>
<keyword evidence="2" id="KW-0677">Repeat</keyword>
<evidence type="ECO:0000256" key="4">
    <source>
        <dbReference type="ARBA" id="ARBA00022833"/>
    </source>
</evidence>
<feature type="region of interest" description="Disordered" evidence="6">
    <location>
        <begin position="465"/>
        <end position="495"/>
    </location>
</feature>
<keyword evidence="3 5" id="KW-0863">Zinc-finger</keyword>
<dbReference type="PROSITE" id="PS00028">
    <property type="entry name" value="ZINC_FINGER_C2H2_1"/>
    <property type="match status" value="2"/>
</dbReference>
<dbReference type="GO" id="GO:0000981">
    <property type="term" value="F:DNA-binding transcription factor activity, RNA polymerase II-specific"/>
    <property type="evidence" value="ECO:0007669"/>
    <property type="project" value="TreeGrafter"/>
</dbReference>
<comment type="caution">
    <text evidence="8">The sequence shown here is derived from an EMBL/GenBank/DDBJ whole genome shotgun (WGS) entry which is preliminary data.</text>
</comment>
<feature type="compositionally biased region" description="Basic residues" evidence="6">
    <location>
        <begin position="297"/>
        <end position="306"/>
    </location>
</feature>
<feature type="compositionally biased region" description="Basic and acidic residues" evidence="6">
    <location>
        <begin position="887"/>
        <end position="900"/>
    </location>
</feature>
<feature type="compositionally biased region" description="Low complexity" evidence="6">
    <location>
        <begin position="599"/>
        <end position="609"/>
    </location>
</feature>
<feature type="compositionally biased region" description="Low complexity" evidence="6">
    <location>
        <begin position="787"/>
        <end position="803"/>
    </location>
</feature>
<dbReference type="Pfam" id="PF00096">
    <property type="entry name" value="zf-C2H2"/>
    <property type="match status" value="1"/>
</dbReference>
<keyword evidence="4" id="KW-0862">Zinc</keyword>
<keyword evidence="1" id="KW-0479">Metal-binding</keyword>
<feature type="compositionally biased region" description="Basic and acidic residues" evidence="6">
    <location>
        <begin position="389"/>
        <end position="402"/>
    </location>
</feature>
<evidence type="ECO:0000256" key="6">
    <source>
        <dbReference type="SAM" id="MobiDB-lite"/>
    </source>
</evidence>
<feature type="compositionally biased region" description="Low complexity" evidence="6">
    <location>
        <begin position="310"/>
        <end position="319"/>
    </location>
</feature>
<dbReference type="InterPro" id="IPR013087">
    <property type="entry name" value="Znf_C2H2_type"/>
</dbReference>
<evidence type="ECO:0000259" key="7">
    <source>
        <dbReference type="PROSITE" id="PS50157"/>
    </source>
</evidence>
<feature type="region of interest" description="Disordered" evidence="6">
    <location>
        <begin position="507"/>
        <end position="952"/>
    </location>
</feature>
<dbReference type="SUPFAM" id="SSF57667">
    <property type="entry name" value="beta-beta-alpha zinc fingers"/>
    <property type="match status" value="1"/>
</dbReference>
<feature type="compositionally biased region" description="Basic and acidic residues" evidence="6">
    <location>
        <begin position="320"/>
        <end position="360"/>
    </location>
</feature>
<accession>A0AAV5AGU6</accession>
<feature type="domain" description="C2H2-type" evidence="7">
    <location>
        <begin position="279"/>
        <end position="308"/>
    </location>
</feature>
<name>A0AAV5AGU6_9AGAM</name>
<dbReference type="Proteomes" id="UP001050691">
    <property type="component" value="Unassembled WGS sequence"/>
</dbReference>
<evidence type="ECO:0000313" key="8">
    <source>
        <dbReference type="EMBL" id="GJJ12952.1"/>
    </source>
</evidence>
<reference evidence="8" key="1">
    <citation type="submission" date="2021-10" db="EMBL/GenBank/DDBJ databases">
        <title>De novo Genome Assembly of Clathrus columnatus (Basidiomycota, Fungi) Using Illumina and Nanopore Sequence Data.</title>
        <authorList>
            <person name="Ogiso-Tanaka E."/>
            <person name="Itagaki H."/>
            <person name="Hosoya T."/>
            <person name="Hosaka K."/>
        </authorList>
    </citation>
    <scope>NUCLEOTIDE SEQUENCE</scope>
    <source>
        <strain evidence="8">MO-923</strain>
    </source>
</reference>
<dbReference type="InterPro" id="IPR036236">
    <property type="entry name" value="Znf_C2H2_sf"/>
</dbReference>
<dbReference type="GO" id="GO:0000978">
    <property type="term" value="F:RNA polymerase II cis-regulatory region sequence-specific DNA binding"/>
    <property type="evidence" value="ECO:0007669"/>
    <property type="project" value="TreeGrafter"/>
</dbReference>
<feature type="compositionally biased region" description="Basic and acidic residues" evidence="6">
    <location>
        <begin position="725"/>
        <end position="743"/>
    </location>
</feature>
<dbReference type="GO" id="GO:0005667">
    <property type="term" value="C:transcription regulator complex"/>
    <property type="evidence" value="ECO:0007669"/>
    <property type="project" value="TreeGrafter"/>
</dbReference>
<feature type="compositionally biased region" description="Polar residues" evidence="6">
    <location>
        <begin position="527"/>
        <end position="549"/>
    </location>
</feature>
<evidence type="ECO:0000256" key="2">
    <source>
        <dbReference type="ARBA" id="ARBA00022737"/>
    </source>
</evidence>
<dbReference type="GO" id="GO:0000785">
    <property type="term" value="C:chromatin"/>
    <property type="evidence" value="ECO:0007669"/>
    <property type="project" value="TreeGrafter"/>
</dbReference>
<dbReference type="EMBL" id="BPWL01000008">
    <property type="protein sequence ID" value="GJJ12952.1"/>
    <property type="molecule type" value="Genomic_DNA"/>
</dbReference>
<feature type="region of interest" description="Disordered" evidence="6">
    <location>
        <begin position="43"/>
        <end position="203"/>
    </location>
</feature>
<organism evidence="8 9">
    <name type="scientific">Clathrus columnatus</name>
    <dbReference type="NCBI Taxonomy" id="1419009"/>
    <lineage>
        <taxon>Eukaryota</taxon>
        <taxon>Fungi</taxon>
        <taxon>Dikarya</taxon>
        <taxon>Basidiomycota</taxon>
        <taxon>Agaricomycotina</taxon>
        <taxon>Agaricomycetes</taxon>
        <taxon>Phallomycetidae</taxon>
        <taxon>Phallales</taxon>
        <taxon>Clathraceae</taxon>
        <taxon>Clathrus</taxon>
    </lineage>
</organism>
<feature type="compositionally biased region" description="Polar residues" evidence="6">
    <location>
        <begin position="59"/>
        <end position="72"/>
    </location>
</feature>
<feature type="domain" description="C2H2-type" evidence="7">
    <location>
        <begin position="249"/>
        <end position="278"/>
    </location>
</feature>
<evidence type="ECO:0000256" key="1">
    <source>
        <dbReference type="ARBA" id="ARBA00022723"/>
    </source>
</evidence>
<feature type="compositionally biased region" description="Polar residues" evidence="6">
    <location>
        <begin position="129"/>
        <end position="138"/>
    </location>
</feature>
<sequence>MPTPPSRSSNRDADRLPSLKQIMGDSWNNYDENRDLNLSLVLPPIRCAPPSPSIEPNREGQTAGNTRQSNTPYHRGYWPSKLPPPLGPQITLNVFESDPEEEEERDGKDNEDDDDEPGWRPPTPPPPTSQSVSQQGSLTVPELRPILRLSPRALEEGGPALEAQQHSLLHQYRLPPSLSAENAAPAPPAYVYQTPTVPQPSSGPVPYSFNVLRTQQGDLVNVRTPSVRAQGILRPTAILEDEDESHKRYKCDWPGCEKKYDRPSSLEVHKHSHTRTQPFPCPEPGCPRAFSVKSNMLRHFRSHPKRSGLSAAEVSAASARKAEEARENDNNKEDEDRRKDKDKDKNKDKGRGRERNRSEGREEDGEGEGEKETEKEKEGKGSGEGGDGEVNREKDKDKDKPRTSISTSNPKPPPILTITPAPSTSTTYPATRARTALATAIAAVTSTSEPTGVEITSVVTNAALISPSVSPSPSPLLSPQSPHSTYSSAPTSASSISVGLLSPSIASVSAQTSASSPQSTELLTPYSMHSPNSQFSMQSPRSPTLSASASEMEGEKDRDRLERVVSNREHERGKSISPPIPILVTAPSYTASPTISARSPSPQQQSFFSEGLRSPSPVSPQYRTRALYPVSETRTSIDKSEASAADLPRRFTSSTISSSSRLDTHELSSHRHTLPLPRRTRSPTRGDNVPPQISITSPVSRTISPLRVVSPVPSLDTRSTSPSRSTDRGKGKVADNNATEKGRGSWLSPSPKSDRAFHSIPHGGQGLRLTAIAESNSSPGEAPPSPRATSSSSPSSENSSFQPRLRQRQRTHKEVGFWPTESPVRKRAYHGHINQCHSFLEDEEEEEEERDELWEDEREDAMDVEIAGDKKKRRSFGTPLGILKPGFGKEIEKHKPKDMNAKLNSSGAKEQEKQSYMDVDSSECASLSEPPDPRMSRFSIRAGLGSRLENLE</sequence>
<evidence type="ECO:0000256" key="5">
    <source>
        <dbReference type="PROSITE-ProRule" id="PRU00042"/>
    </source>
</evidence>
<feature type="compositionally biased region" description="Low complexity" evidence="6">
    <location>
        <begin position="416"/>
        <end position="428"/>
    </location>
</feature>
<protein>
    <recommendedName>
        <fullName evidence="7">C2H2-type domain-containing protein</fullName>
    </recommendedName>
</protein>
<feature type="compositionally biased region" description="Low complexity" evidence="6">
    <location>
        <begin position="477"/>
        <end position="495"/>
    </location>
</feature>